<name>A0A511YMN5_9FLAO</name>
<comment type="caution">
    <text evidence="3">The sequence shown here is derived from an EMBL/GenBank/DDBJ whole genome shotgun (WGS) entry which is preliminary data.</text>
</comment>
<dbReference type="PROSITE" id="PS50853">
    <property type="entry name" value="FN3"/>
    <property type="match status" value="1"/>
</dbReference>
<sequence length="319" mass="34315">MTSGTVTWTNDPTVTSYVIRFRLYPASAWVNVNQVSVNAFTITALMPCTTYEVQVAKVCSGSPSTSAWSPSVLFTTQSPNYCAAASADSSIVYMSNVTVMPTGSGISPMVSNSGTSNYTDYRPDPTRKVQLMIGSTGNQISVSKTWTGSPNPVFVRAWIDFNGDGIFQSSEMMLSSGASASSAATATFNVPPFAFQTGNACGVAMRVMISETQTSSACGTFSYGEVEDYGVYLLTPANLSANEINRPQNISVYPNPASDVLNISGIEGTEFEIYNAAGQLMHKGKIADKTINVRDLVKGVYFIQIRNKDHVTKLKFIKK</sequence>
<dbReference type="InterPro" id="IPR013783">
    <property type="entry name" value="Ig-like_fold"/>
</dbReference>
<evidence type="ECO:0000313" key="4">
    <source>
        <dbReference type="Proteomes" id="UP000321863"/>
    </source>
</evidence>
<dbReference type="InterPro" id="IPR003961">
    <property type="entry name" value="FN3_dom"/>
</dbReference>
<accession>A0A511YMN5</accession>
<keyword evidence="1" id="KW-0732">Signal</keyword>
<gene>
    <name evidence="3" type="ORF">CHA01nite_22140</name>
</gene>
<dbReference type="Pfam" id="PF18962">
    <property type="entry name" value="Por_Secre_tail"/>
    <property type="match status" value="1"/>
</dbReference>
<dbReference type="AlphaFoldDB" id="A0A511YMN5"/>
<organism evidence="3 4">
    <name type="scientific">Chryseobacterium hagamense</name>
    <dbReference type="NCBI Taxonomy" id="395935"/>
    <lineage>
        <taxon>Bacteria</taxon>
        <taxon>Pseudomonadati</taxon>
        <taxon>Bacteroidota</taxon>
        <taxon>Flavobacteriia</taxon>
        <taxon>Flavobacteriales</taxon>
        <taxon>Weeksellaceae</taxon>
        <taxon>Chryseobacterium group</taxon>
        <taxon>Chryseobacterium</taxon>
    </lineage>
</organism>
<dbReference type="EMBL" id="BJYJ01000010">
    <property type="protein sequence ID" value="GEN76474.1"/>
    <property type="molecule type" value="Genomic_DNA"/>
</dbReference>
<dbReference type="InterPro" id="IPR045474">
    <property type="entry name" value="GEVED"/>
</dbReference>
<evidence type="ECO:0000313" key="3">
    <source>
        <dbReference type="EMBL" id="GEN76474.1"/>
    </source>
</evidence>
<evidence type="ECO:0000259" key="2">
    <source>
        <dbReference type="PROSITE" id="PS50853"/>
    </source>
</evidence>
<dbReference type="CDD" id="cd00063">
    <property type="entry name" value="FN3"/>
    <property type="match status" value="1"/>
</dbReference>
<dbReference type="InterPro" id="IPR026444">
    <property type="entry name" value="Secre_tail"/>
</dbReference>
<dbReference type="Gene3D" id="2.60.40.10">
    <property type="entry name" value="Immunoglobulins"/>
    <property type="match status" value="1"/>
</dbReference>
<feature type="domain" description="Fibronectin type-III" evidence="2">
    <location>
        <begin position="1"/>
        <end position="79"/>
    </location>
</feature>
<keyword evidence="4" id="KW-1185">Reference proteome</keyword>
<dbReference type="Proteomes" id="UP000321863">
    <property type="component" value="Unassembled WGS sequence"/>
</dbReference>
<dbReference type="InterPro" id="IPR036116">
    <property type="entry name" value="FN3_sf"/>
</dbReference>
<proteinExistence type="predicted"/>
<evidence type="ECO:0000256" key="1">
    <source>
        <dbReference type="ARBA" id="ARBA00022729"/>
    </source>
</evidence>
<dbReference type="Pfam" id="PF20009">
    <property type="entry name" value="GEVED"/>
    <property type="match status" value="1"/>
</dbReference>
<dbReference type="NCBIfam" id="TIGR04183">
    <property type="entry name" value="Por_Secre_tail"/>
    <property type="match status" value="1"/>
</dbReference>
<reference evidence="3 4" key="1">
    <citation type="submission" date="2019-07" db="EMBL/GenBank/DDBJ databases">
        <title>Whole genome shotgun sequence of Chryseobacterium hagamense NBRC 105253.</title>
        <authorList>
            <person name="Hosoyama A."/>
            <person name="Uohara A."/>
            <person name="Ohji S."/>
            <person name="Ichikawa N."/>
        </authorList>
    </citation>
    <scope>NUCLEOTIDE SEQUENCE [LARGE SCALE GENOMIC DNA]</scope>
    <source>
        <strain evidence="3 4">NBRC 105253</strain>
    </source>
</reference>
<protein>
    <recommendedName>
        <fullName evidence="2">Fibronectin type-III domain-containing protein</fullName>
    </recommendedName>
</protein>
<dbReference type="SUPFAM" id="SSF49265">
    <property type="entry name" value="Fibronectin type III"/>
    <property type="match status" value="1"/>
</dbReference>